<feature type="domain" description="Nudix hydrolase" evidence="1">
    <location>
        <begin position="17"/>
        <end position="127"/>
    </location>
</feature>
<evidence type="ECO:0000313" key="3">
    <source>
        <dbReference type="Proteomes" id="UP001302059"/>
    </source>
</evidence>
<sequence length="156" mass="17233">MTDFRFPAPDGTIVNLRVGILCVQGEHLLVCRDNPDFLYVPGGALLTGEPSGQGAQRGWLEETGDGKAEFTLAGVIENFFQLGGREWHETGFYYRISGETLPSLPFAALDNPGCVLEWLPLSELDAHTVYPRCLPELLRMPDGQVGHFVTDDRGQR</sequence>
<accession>A0ABT7JE99</accession>
<keyword evidence="3" id="KW-1185">Reference proteome</keyword>
<dbReference type="RefSeq" id="WP_285521737.1">
    <property type="nucleotide sequence ID" value="NZ_JASNGB010000020.1"/>
</dbReference>
<comment type="caution">
    <text evidence="2">The sequence shown here is derived from an EMBL/GenBank/DDBJ whole genome shotgun (WGS) entry which is preliminary data.</text>
</comment>
<protein>
    <submittedName>
        <fullName evidence="2">NUDIX domain-containing protein</fullName>
    </submittedName>
</protein>
<evidence type="ECO:0000313" key="2">
    <source>
        <dbReference type="EMBL" id="MDL2343378.1"/>
    </source>
</evidence>
<dbReference type="Pfam" id="PF00293">
    <property type="entry name" value="NUDIX"/>
    <property type="match status" value="1"/>
</dbReference>
<organism evidence="2 3">
    <name type="scientific">Deinococcus rhizophilus</name>
    <dbReference type="NCBI Taxonomy" id="3049544"/>
    <lineage>
        <taxon>Bacteria</taxon>
        <taxon>Thermotogati</taxon>
        <taxon>Deinococcota</taxon>
        <taxon>Deinococci</taxon>
        <taxon>Deinococcales</taxon>
        <taxon>Deinococcaceae</taxon>
        <taxon>Deinococcus</taxon>
    </lineage>
</organism>
<dbReference type="EMBL" id="JASNGB010000020">
    <property type="protein sequence ID" value="MDL2343378.1"/>
    <property type="molecule type" value="Genomic_DNA"/>
</dbReference>
<dbReference type="Gene3D" id="3.90.79.10">
    <property type="entry name" value="Nucleoside Triphosphate Pyrophosphohydrolase"/>
    <property type="match status" value="1"/>
</dbReference>
<evidence type="ECO:0000259" key="1">
    <source>
        <dbReference type="Pfam" id="PF00293"/>
    </source>
</evidence>
<dbReference type="InterPro" id="IPR000086">
    <property type="entry name" value="NUDIX_hydrolase_dom"/>
</dbReference>
<dbReference type="Proteomes" id="UP001302059">
    <property type="component" value="Unassembled WGS sequence"/>
</dbReference>
<dbReference type="SUPFAM" id="SSF55811">
    <property type="entry name" value="Nudix"/>
    <property type="match status" value="1"/>
</dbReference>
<name>A0ABT7JE99_9DEIO</name>
<proteinExistence type="predicted"/>
<dbReference type="InterPro" id="IPR015797">
    <property type="entry name" value="NUDIX_hydrolase-like_dom_sf"/>
</dbReference>
<gene>
    <name evidence="2" type="ORF">QOL99_04340</name>
</gene>
<reference evidence="2 3" key="1">
    <citation type="submission" date="2023-05" db="EMBL/GenBank/DDBJ databases">
        <authorList>
            <person name="Gao F."/>
        </authorList>
    </citation>
    <scope>NUCLEOTIDE SEQUENCE [LARGE SCALE GENOMIC DNA]</scope>
    <source>
        <strain evidence="2 3">MIMF12</strain>
    </source>
</reference>